<dbReference type="EMBL" id="SRMA01025337">
    <property type="protein sequence ID" value="TRY95881.1"/>
    <property type="molecule type" value="Genomic_DNA"/>
</dbReference>
<keyword evidence="2" id="KW-1185">Reference proteome</keyword>
<name>A0A553R129_9TELE</name>
<gene>
    <name evidence="1" type="ORF">DNTS_021406</name>
</gene>
<dbReference type="OrthoDB" id="5987010at2759"/>
<sequence>MPSMQIPSAASDAARHHKQPVLAPVTDAAAAVDAARGTKSSFCTYLYTLQLALLYPLKYDEACRSSVGTIEVRLIVLDLESDCNIAPHYSD</sequence>
<dbReference type="AlphaFoldDB" id="A0A553R129"/>
<evidence type="ECO:0000313" key="2">
    <source>
        <dbReference type="Proteomes" id="UP000316079"/>
    </source>
</evidence>
<comment type="caution">
    <text evidence="1">The sequence shown here is derived from an EMBL/GenBank/DDBJ whole genome shotgun (WGS) entry which is preliminary data.</text>
</comment>
<dbReference type="Proteomes" id="UP000316079">
    <property type="component" value="Unassembled WGS sequence"/>
</dbReference>
<accession>A0A553R129</accession>
<protein>
    <submittedName>
        <fullName evidence="1">Uncharacterized protein</fullName>
    </submittedName>
</protein>
<reference evidence="1 2" key="1">
    <citation type="journal article" date="2019" name="Sci. Data">
        <title>Hybrid genome assembly and annotation of Danionella translucida.</title>
        <authorList>
            <person name="Kadobianskyi M."/>
            <person name="Schulze L."/>
            <person name="Schuelke M."/>
            <person name="Judkewitz B."/>
        </authorList>
    </citation>
    <scope>NUCLEOTIDE SEQUENCE [LARGE SCALE GENOMIC DNA]</scope>
    <source>
        <strain evidence="1 2">Bolton</strain>
    </source>
</reference>
<proteinExistence type="predicted"/>
<evidence type="ECO:0000313" key="1">
    <source>
        <dbReference type="EMBL" id="TRY95881.1"/>
    </source>
</evidence>
<organism evidence="1 2">
    <name type="scientific">Danionella cerebrum</name>
    <dbReference type="NCBI Taxonomy" id="2873325"/>
    <lineage>
        <taxon>Eukaryota</taxon>
        <taxon>Metazoa</taxon>
        <taxon>Chordata</taxon>
        <taxon>Craniata</taxon>
        <taxon>Vertebrata</taxon>
        <taxon>Euteleostomi</taxon>
        <taxon>Actinopterygii</taxon>
        <taxon>Neopterygii</taxon>
        <taxon>Teleostei</taxon>
        <taxon>Ostariophysi</taxon>
        <taxon>Cypriniformes</taxon>
        <taxon>Danionidae</taxon>
        <taxon>Danioninae</taxon>
        <taxon>Danionella</taxon>
    </lineage>
</organism>